<reference evidence="1 2" key="1">
    <citation type="submission" date="2016-03" db="EMBL/GenBank/DDBJ databases">
        <title>Acetic acid bacteria sequencing.</title>
        <authorList>
            <person name="Brandt J."/>
            <person name="Jakob F."/>
            <person name="Vogel R.F."/>
        </authorList>
    </citation>
    <scope>NUCLEOTIDE SEQUENCE [LARGE SCALE GENOMIC DNA]</scope>
    <source>
        <strain evidence="1 2">TMW2.1153</strain>
    </source>
</reference>
<dbReference type="AlphaFoldDB" id="A0A1U9KF84"/>
<evidence type="ECO:0000313" key="2">
    <source>
        <dbReference type="Proteomes" id="UP000188937"/>
    </source>
</evidence>
<evidence type="ECO:0000313" key="1">
    <source>
        <dbReference type="EMBL" id="AQS84465.1"/>
    </source>
</evidence>
<dbReference type="STRING" id="435.A0U92_06390"/>
<accession>A0A1U9KF84</accession>
<gene>
    <name evidence="1" type="ORF">A0U92_06390</name>
</gene>
<organism evidence="1 2">
    <name type="scientific">Acetobacter aceti</name>
    <dbReference type="NCBI Taxonomy" id="435"/>
    <lineage>
        <taxon>Bacteria</taxon>
        <taxon>Pseudomonadati</taxon>
        <taxon>Pseudomonadota</taxon>
        <taxon>Alphaproteobacteria</taxon>
        <taxon>Acetobacterales</taxon>
        <taxon>Acetobacteraceae</taxon>
        <taxon>Acetobacter</taxon>
        <taxon>Acetobacter subgen. Acetobacter</taxon>
    </lineage>
</organism>
<protein>
    <submittedName>
        <fullName evidence="1">Uncharacterized protein</fullName>
    </submittedName>
</protein>
<dbReference type="EMBL" id="CP014692">
    <property type="protein sequence ID" value="AQS84465.1"/>
    <property type="molecule type" value="Genomic_DNA"/>
</dbReference>
<dbReference type="Proteomes" id="UP000188937">
    <property type="component" value="Chromosome"/>
</dbReference>
<proteinExistence type="predicted"/>
<dbReference type="KEGG" id="aace:A0U92_06390"/>
<keyword evidence="2" id="KW-1185">Reference proteome</keyword>
<name>A0A1U9KF84_ACEAC</name>
<sequence>MNGHQYEVLFIFIGQLRIVLEKTGIVKYCNAAAGFCYIQYQLVQGDNYFAFHGNTDSASLAKKRFFH</sequence>